<feature type="compositionally biased region" description="Low complexity" evidence="1">
    <location>
        <begin position="89"/>
        <end position="105"/>
    </location>
</feature>
<dbReference type="OrthoDB" id="4117770at2759"/>
<feature type="region of interest" description="Disordered" evidence="1">
    <location>
        <begin position="233"/>
        <end position="340"/>
    </location>
</feature>
<evidence type="ECO:0000256" key="1">
    <source>
        <dbReference type="SAM" id="MobiDB-lite"/>
    </source>
</evidence>
<proteinExistence type="predicted"/>
<feature type="compositionally biased region" description="Polar residues" evidence="1">
    <location>
        <begin position="320"/>
        <end position="340"/>
    </location>
</feature>
<feature type="region of interest" description="Disordered" evidence="1">
    <location>
        <begin position="427"/>
        <end position="451"/>
    </location>
</feature>
<reference evidence="2" key="1">
    <citation type="journal article" date="2020" name="Stud. Mycol.">
        <title>101 Dothideomycetes genomes: a test case for predicting lifestyles and emergence of pathogens.</title>
        <authorList>
            <person name="Haridas S."/>
            <person name="Albert R."/>
            <person name="Binder M."/>
            <person name="Bloem J."/>
            <person name="Labutti K."/>
            <person name="Salamov A."/>
            <person name="Andreopoulos B."/>
            <person name="Baker S."/>
            <person name="Barry K."/>
            <person name="Bills G."/>
            <person name="Bluhm B."/>
            <person name="Cannon C."/>
            <person name="Castanera R."/>
            <person name="Culley D."/>
            <person name="Daum C."/>
            <person name="Ezra D."/>
            <person name="Gonzalez J."/>
            <person name="Henrissat B."/>
            <person name="Kuo A."/>
            <person name="Liang C."/>
            <person name="Lipzen A."/>
            <person name="Lutzoni F."/>
            <person name="Magnuson J."/>
            <person name="Mondo S."/>
            <person name="Nolan M."/>
            <person name="Ohm R."/>
            <person name="Pangilinan J."/>
            <person name="Park H.-J."/>
            <person name="Ramirez L."/>
            <person name="Alfaro M."/>
            <person name="Sun H."/>
            <person name="Tritt A."/>
            <person name="Yoshinaga Y."/>
            <person name="Zwiers L.-H."/>
            <person name="Turgeon B."/>
            <person name="Goodwin S."/>
            <person name="Spatafora J."/>
            <person name="Crous P."/>
            <person name="Grigoriev I."/>
        </authorList>
    </citation>
    <scope>NUCLEOTIDE SEQUENCE</scope>
    <source>
        <strain evidence="2">CBS 125425</strain>
    </source>
</reference>
<dbReference type="AlphaFoldDB" id="A0A9P4V438"/>
<feature type="compositionally biased region" description="Low complexity" evidence="1">
    <location>
        <begin position="31"/>
        <end position="52"/>
    </location>
</feature>
<feature type="compositionally biased region" description="Polar residues" evidence="1">
    <location>
        <begin position="266"/>
        <end position="283"/>
    </location>
</feature>
<feature type="region of interest" description="Disordered" evidence="1">
    <location>
        <begin position="1"/>
        <end position="214"/>
    </location>
</feature>
<organism evidence="2 3">
    <name type="scientific">Polyplosphaeria fusca</name>
    <dbReference type="NCBI Taxonomy" id="682080"/>
    <lineage>
        <taxon>Eukaryota</taxon>
        <taxon>Fungi</taxon>
        <taxon>Dikarya</taxon>
        <taxon>Ascomycota</taxon>
        <taxon>Pezizomycotina</taxon>
        <taxon>Dothideomycetes</taxon>
        <taxon>Pleosporomycetidae</taxon>
        <taxon>Pleosporales</taxon>
        <taxon>Tetraplosphaeriaceae</taxon>
        <taxon>Polyplosphaeria</taxon>
    </lineage>
</organism>
<accession>A0A9P4V438</accession>
<feature type="compositionally biased region" description="Polar residues" evidence="1">
    <location>
        <begin position="294"/>
        <end position="305"/>
    </location>
</feature>
<gene>
    <name evidence="2" type="ORF">EJ04DRAFT_354080</name>
</gene>
<feature type="compositionally biased region" description="Low complexity" evidence="1">
    <location>
        <begin position="436"/>
        <end position="447"/>
    </location>
</feature>
<feature type="region of interest" description="Disordered" evidence="1">
    <location>
        <begin position="536"/>
        <end position="560"/>
    </location>
</feature>
<feature type="compositionally biased region" description="Low complexity" evidence="1">
    <location>
        <begin position="149"/>
        <end position="166"/>
    </location>
</feature>
<evidence type="ECO:0000313" key="2">
    <source>
        <dbReference type="EMBL" id="KAF2739152.1"/>
    </source>
</evidence>
<feature type="compositionally biased region" description="Basic and acidic residues" evidence="1">
    <location>
        <begin position="138"/>
        <end position="148"/>
    </location>
</feature>
<keyword evidence="3" id="KW-1185">Reference proteome</keyword>
<protein>
    <submittedName>
        <fullName evidence="2">Uncharacterized protein</fullName>
    </submittedName>
</protein>
<dbReference type="EMBL" id="ML996105">
    <property type="protein sequence ID" value="KAF2739152.1"/>
    <property type="molecule type" value="Genomic_DNA"/>
</dbReference>
<feature type="compositionally biased region" description="Basic and acidic residues" evidence="1">
    <location>
        <begin position="183"/>
        <end position="196"/>
    </location>
</feature>
<feature type="compositionally biased region" description="Basic and acidic residues" evidence="1">
    <location>
        <begin position="252"/>
        <end position="264"/>
    </location>
</feature>
<feature type="compositionally biased region" description="Low complexity" evidence="1">
    <location>
        <begin position="197"/>
        <end position="208"/>
    </location>
</feature>
<sequence>MAPAAQSRPTPPGVRMPKLTYRNPLPPDQLSVASSVASSVTSSVVSSSNSSSDHISFALPPSRMSASSSAGSSSRASSSPRASYDSHNAKSSSVASSGASASTCSKGTKKKKKKSNPVFGFLTLKEPSQAAFQQFAEQQRKQDKDKSAAKSASSASSFTSSSMSVKLPPEVPKVNTKWNGLPEKPDASHLRPRTRDSFSTWSTPSSASQRFPSMPTTSVFSLASHISRGAPNSLASAAASVTSIPSTVCTYDPRDDPRDDRRDSGPSLTISDKGTSPSTTTLPEISFFFPAGPNTDSSLSTTHQNVAVPRSSLSSSADSTRPQQPSTHPTNLVFEGSSSSTMPVADIDVNLRELLGRASAASGFLAGEAQPVDFPDEGDSMAESEVTVFDQSDTLMEKFVLTTTSPLPSPLPSPSFAKFPQASAKNFSRPLSTQSLPATPDTPLTPTFITPPVKDMKRLSLGASANKAVTEMPTLYEDEGSSSSTETIACLPEARERRNSDAGSVTGSVMSASWYQSSRERLGLGGRIRKSDVLPWESAADAPGRKKKGRMSMFAAKGTP</sequence>
<feature type="compositionally biased region" description="Low complexity" evidence="1">
    <location>
        <begin position="60"/>
        <end position="83"/>
    </location>
</feature>
<dbReference type="Proteomes" id="UP000799444">
    <property type="component" value="Unassembled WGS sequence"/>
</dbReference>
<feature type="compositionally biased region" description="Polar residues" evidence="1">
    <location>
        <begin position="233"/>
        <end position="249"/>
    </location>
</feature>
<name>A0A9P4V438_9PLEO</name>
<comment type="caution">
    <text evidence="2">The sequence shown here is derived from an EMBL/GenBank/DDBJ whole genome shotgun (WGS) entry which is preliminary data.</text>
</comment>
<evidence type="ECO:0000313" key="3">
    <source>
        <dbReference type="Proteomes" id="UP000799444"/>
    </source>
</evidence>